<dbReference type="Gene3D" id="3.80.10.10">
    <property type="entry name" value="Ribonuclease Inhibitor"/>
    <property type="match status" value="1"/>
</dbReference>
<dbReference type="SUPFAM" id="SSF52058">
    <property type="entry name" value="L domain-like"/>
    <property type="match status" value="1"/>
</dbReference>
<keyword evidence="2" id="KW-1185">Reference proteome</keyword>
<dbReference type="Proteomes" id="UP000008311">
    <property type="component" value="Unassembled WGS sequence"/>
</dbReference>
<gene>
    <name evidence="1" type="ORF">RCOM_0543080</name>
</gene>
<evidence type="ECO:0000313" key="2">
    <source>
        <dbReference type="Proteomes" id="UP000008311"/>
    </source>
</evidence>
<dbReference type="InParanoid" id="B9SKP4"/>
<proteinExistence type="predicted"/>
<accession>B9SKP4</accession>
<dbReference type="InterPro" id="IPR032675">
    <property type="entry name" value="LRR_dom_sf"/>
</dbReference>
<evidence type="ECO:0000313" key="1">
    <source>
        <dbReference type="EMBL" id="EEF35841.1"/>
    </source>
</evidence>
<reference evidence="2" key="1">
    <citation type="journal article" date="2010" name="Nat. Biotechnol.">
        <title>Draft genome sequence of the oilseed species Ricinus communis.</title>
        <authorList>
            <person name="Chan A.P."/>
            <person name="Crabtree J."/>
            <person name="Zhao Q."/>
            <person name="Lorenzi H."/>
            <person name="Orvis J."/>
            <person name="Puiu D."/>
            <person name="Melake-Berhan A."/>
            <person name="Jones K.M."/>
            <person name="Redman J."/>
            <person name="Chen G."/>
            <person name="Cahoon E.B."/>
            <person name="Gedil M."/>
            <person name="Stanke M."/>
            <person name="Haas B.J."/>
            <person name="Wortman J.R."/>
            <person name="Fraser-Liggett C.M."/>
            <person name="Ravel J."/>
            <person name="Rabinowicz P.D."/>
        </authorList>
    </citation>
    <scope>NUCLEOTIDE SEQUENCE [LARGE SCALE GENOMIC DNA]</scope>
    <source>
        <strain evidence="2">cv. Hale</strain>
    </source>
</reference>
<name>B9SKP4_RICCO</name>
<protein>
    <submittedName>
        <fullName evidence="1">Uncharacterized protein</fullName>
    </submittedName>
</protein>
<sequence>MQLLTPLQRLGIKKLNGVIPDEIRHLSKLEMLELHESEFYGPLPFSTRNLRMLHNLKS</sequence>
<dbReference type="AlphaFoldDB" id="B9SKP4"/>
<dbReference type="EMBL" id="EQ974003">
    <property type="protein sequence ID" value="EEF35841.1"/>
    <property type="molecule type" value="Genomic_DNA"/>
</dbReference>
<organism evidence="1 2">
    <name type="scientific">Ricinus communis</name>
    <name type="common">Castor bean</name>
    <dbReference type="NCBI Taxonomy" id="3988"/>
    <lineage>
        <taxon>Eukaryota</taxon>
        <taxon>Viridiplantae</taxon>
        <taxon>Streptophyta</taxon>
        <taxon>Embryophyta</taxon>
        <taxon>Tracheophyta</taxon>
        <taxon>Spermatophyta</taxon>
        <taxon>Magnoliopsida</taxon>
        <taxon>eudicotyledons</taxon>
        <taxon>Gunneridae</taxon>
        <taxon>Pentapetalae</taxon>
        <taxon>rosids</taxon>
        <taxon>fabids</taxon>
        <taxon>Malpighiales</taxon>
        <taxon>Euphorbiaceae</taxon>
        <taxon>Acalyphoideae</taxon>
        <taxon>Acalypheae</taxon>
        <taxon>Ricinus</taxon>
    </lineage>
</organism>